<comment type="caution">
    <text evidence="2">The sequence shown here is derived from an EMBL/GenBank/DDBJ whole genome shotgun (WGS) entry which is preliminary data.</text>
</comment>
<sequence length="309" mass="32934">MNRPLVLVTGGSGFVGGMVVPLLRSAGVRVRVLAHRRPVTPIPGVEVVDGDLTDPAALRGLCRDVDAVLHLASWIGKDEDRCFAVNVDGTRRLVAEAGRAGVSKFVQLSTAAVYGNGPFREAAEGAVEPRPVSPTSRSRLAGERFVLAAGGAVLRPYLIYGTGDRWVMPALLRMVHALRSGLPERGSALLSLTEVGSLATSLTRMAVTTPPRRATGVFHACPPRPVSLRELVVATHRHLGFPLVGGDQPFEQAREELVAAGCDPHVLDLLGVDHWFDATRLRTVGDHAPDVGLTAGLSAHAAWYRDQLL</sequence>
<name>A0ABU2VQ01_9ACTN</name>
<dbReference type="InterPro" id="IPR050177">
    <property type="entry name" value="Lipid_A_modif_metabolic_enz"/>
</dbReference>
<accession>A0ABU2VQ01</accession>
<reference evidence="3" key="1">
    <citation type="submission" date="2023-07" db="EMBL/GenBank/DDBJ databases">
        <title>30 novel species of actinomycetes from the DSMZ collection.</title>
        <authorList>
            <person name="Nouioui I."/>
        </authorList>
    </citation>
    <scope>NUCLEOTIDE SEQUENCE [LARGE SCALE GENOMIC DNA]</scope>
    <source>
        <strain evidence="3">DSM 41640</strain>
    </source>
</reference>
<dbReference type="SUPFAM" id="SSF51735">
    <property type="entry name" value="NAD(P)-binding Rossmann-fold domains"/>
    <property type="match status" value="1"/>
</dbReference>
<dbReference type="InterPro" id="IPR036291">
    <property type="entry name" value="NAD(P)-bd_dom_sf"/>
</dbReference>
<evidence type="ECO:0000259" key="1">
    <source>
        <dbReference type="Pfam" id="PF01370"/>
    </source>
</evidence>
<dbReference type="PANTHER" id="PTHR43245:SF52">
    <property type="entry name" value="NAD-DEPENDENT EPIMERASE_DEHYDRATASE"/>
    <property type="match status" value="1"/>
</dbReference>
<dbReference type="Proteomes" id="UP001183824">
    <property type="component" value="Unassembled WGS sequence"/>
</dbReference>
<dbReference type="PANTHER" id="PTHR43245">
    <property type="entry name" value="BIFUNCTIONAL POLYMYXIN RESISTANCE PROTEIN ARNA"/>
    <property type="match status" value="1"/>
</dbReference>
<evidence type="ECO:0000313" key="3">
    <source>
        <dbReference type="Proteomes" id="UP001183824"/>
    </source>
</evidence>
<feature type="domain" description="NAD-dependent epimerase/dehydratase" evidence="1">
    <location>
        <begin position="6"/>
        <end position="178"/>
    </location>
</feature>
<dbReference type="EMBL" id="JAVREZ010000030">
    <property type="protein sequence ID" value="MDT0487622.1"/>
    <property type="molecule type" value="Genomic_DNA"/>
</dbReference>
<proteinExistence type="predicted"/>
<keyword evidence="3" id="KW-1185">Reference proteome</keyword>
<dbReference type="InterPro" id="IPR001509">
    <property type="entry name" value="Epimerase_deHydtase"/>
</dbReference>
<dbReference type="Gene3D" id="3.40.50.720">
    <property type="entry name" value="NAD(P)-binding Rossmann-like Domain"/>
    <property type="match status" value="1"/>
</dbReference>
<dbReference type="Pfam" id="PF01370">
    <property type="entry name" value="Epimerase"/>
    <property type="match status" value="1"/>
</dbReference>
<protein>
    <submittedName>
        <fullName evidence="2">NAD(P)-dependent oxidoreductase</fullName>
    </submittedName>
</protein>
<evidence type="ECO:0000313" key="2">
    <source>
        <dbReference type="EMBL" id="MDT0487622.1"/>
    </source>
</evidence>
<gene>
    <name evidence="2" type="ORF">RNB18_46945</name>
</gene>
<dbReference type="RefSeq" id="WP_311720305.1">
    <property type="nucleotide sequence ID" value="NZ_JAVREZ010000030.1"/>
</dbReference>
<organism evidence="2 3">
    <name type="scientific">Streptomyces doebereineriae</name>
    <dbReference type="NCBI Taxonomy" id="3075528"/>
    <lineage>
        <taxon>Bacteria</taxon>
        <taxon>Bacillati</taxon>
        <taxon>Actinomycetota</taxon>
        <taxon>Actinomycetes</taxon>
        <taxon>Kitasatosporales</taxon>
        <taxon>Streptomycetaceae</taxon>
        <taxon>Streptomyces</taxon>
    </lineage>
</organism>